<evidence type="ECO:0000256" key="1">
    <source>
        <dbReference type="ARBA" id="ARBA00001947"/>
    </source>
</evidence>
<feature type="domain" description="Alcohol dehydrogenase-like N-terminal" evidence="8">
    <location>
        <begin position="31"/>
        <end position="141"/>
    </location>
</feature>
<name>A0A371ATC4_9FIRM</name>
<evidence type="ECO:0000256" key="2">
    <source>
        <dbReference type="ARBA" id="ARBA00008072"/>
    </source>
</evidence>
<reference evidence="9 10" key="1">
    <citation type="submission" date="2018-07" db="EMBL/GenBank/DDBJ databases">
        <title>Anaerosacharophilus polymeroproducens gen. nov. sp. nov., an anaerobic bacterium isolated from salt field.</title>
        <authorList>
            <person name="Kim W."/>
            <person name="Yang S.-H."/>
            <person name="Oh J."/>
            <person name="Lee J.-H."/>
            <person name="Kwon K.K."/>
        </authorList>
    </citation>
    <scope>NUCLEOTIDE SEQUENCE [LARGE SCALE GENOMIC DNA]</scope>
    <source>
        <strain evidence="9 10">MCWD5</strain>
    </source>
</reference>
<evidence type="ECO:0000313" key="9">
    <source>
        <dbReference type="EMBL" id="RDU22824.1"/>
    </source>
</evidence>
<organism evidence="9 10">
    <name type="scientific">Anaerosacchariphilus polymeriproducens</name>
    <dbReference type="NCBI Taxonomy" id="1812858"/>
    <lineage>
        <taxon>Bacteria</taxon>
        <taxon>Bacillati</taxon>
        <taxon>Bacillota</taxon>
        <taxon>Clostridia</taxon>
        <taxon>Lachnospirales</taxon>
        <taxon>Lachnospiraceae</taxon>
        <taxon>Anaerosacchariphilus</taxon>
    </lineage>
</organism>
<dbReference type="PANTHER" id="PTHR43161">
    <property type="entry name" value="SORBITOL DEHYDROGENASE"/>
    <property type="match status" value="1"/>
</dbReference>
<accession>A0A371ATC4</accession>
<keyword evidence="5" id="KW-0560">Oxidoreductase</keyword>
<evidence type="ECO:0000313" key="10">
    <source>
        <dbReference type="Proteomes" id="UP000255036"/>
    </source>
</evidence>
<dbReference type="Proteomes" id="UP000255036">
    <property type="component" value="Unassembled WGS sequence"/>
</dbReference>
<dbReference type="PANTHER" id="PTHR43161:SF23">
    <property type="entry name" value="(R,R)-BUTANEDIOL DEHYDROGENASE-RELATED"/>
    <property type="match status" value="1"/>
</dbReference>
<comment type="cofactor">
    <cofactor evidence="1 6">
        <name>Zn(2+)</name>
        <dbReference type="ChEBI" id="CHEBI:29105"/>
    </cofactor>
</comment>
<dbReference type="EMBL" id="QRCT01000045">
    <property type="protein sequence ID" value="RDU22824.1"/>
    <property type="molecule type" value="Genomic_DNA"/>
</dbReference>
<dbReference type="InterPro" id="IPR013154">
    <property type="entry name" value="ADH-like_N"/>
</dbReference>
<evidence type="ECO:0000256" key="4">
    <source>
        <dbReference type="ARBA" id="ARBA00022833"/>
    </source>
</evidence>
<keyword evidence="4 6" id="KW-0862">Zinc</keyword>
<comment type="caution">
    <text evidence="9">The sequence shown here is derived from an EMBL/GenBank/DDBJ whole genome shotgun (WGS) entry which is preliminary data.</text>
</comment>
<comment type="similarity">
    <text evidence="2 6">Belongs to the zinc-containing alcohol dehydrogenase family.</text>
</comment>
<gene>
    <name evidence="9" type="ORF">DWV06_12820</name>
</gene>
<dbReference type="Gene3D" id="3.40.50.720">
    <property type="entry name" value="NAD(P)-binding Rossmann-like Domain"/>
    <property type="match status" value="1"/>
</dbReference>
<evidence type="ECO:0000259" key="7">
    <source>
        <dbReference type="Pfam" id="PF00107"/>
    </source>
</evidence>
<keyword evidence="10" id="KW-1185">Reference proteome</keyword>
<dbReference type="PROSITE" id="PS00059">
    <property type="entry name" value="ADH_ZINC"/>
    <property type="match status" value="1"/>
</dbReference>
<sequence length="346" mass="38254">MTRRFSMKSIVFKEKNVIAVEEREKPKVIKDNDVIIKIILTGICGTDLRIFTGNFNGDKGVILGHEAIGWVETIGSSVTTVKPGDRVLIDPTLFDGSCYYCKRGQHNLCDNKAKTETGVDKDGTFAEYIVMPEEFVYLLPDDISDERAVLIEPLACVLNNLEAASIEFDDNVVILGGGPIGTIFAMLSEKYALSTTIVEKRPERINFLKKILMNTEVVNANDQDYLERISGRKRKPSVVVDATGMMLEEAIQIVSKGGTVVAMGFNSTYRATISPLYLTNNAIKIVGAGDYNNMFVRAIDLAQNVKLESLITHTYSLDQAEEAFQILTNGENSDSLVMKVVFKVAE</sequence>
<dbReference type="AlphaFoldDB" id="A0A371ATC4"/>
<dbReference type="Gene3D" id="3.90.180.10">
    <property type="entry name" value="Medium-chain alcohol dehydrogenases, catalytic domain"/>
    <property type="match status" value="1"/>
</dbReference>
<dbReference type="InterPro" id="IPR036291">
    <property type="entry name" value="NAD(P)-bd_dom_sf"/>
</dbReference>
<evidence type="ECO:0008006" key="11">
    <source>
        <dbReference type="Google" id="ProtNLM"/>
    </source>
</evidence>
<dbReference type="GO" id="GO:0000721">
    <property type="term" value="F:(R,R)-butanediol dehydrogenase activity"/>
    <property type="evidence" value="ECO:0007669"/>
    <property type="project" value="TreeGrafter"/>
</dbReference>
<dbReference type="GO" id="GO:0034079">
    <property type="term" value="P:butanediol biosynthetic process"/>
    <property type="evidence" value="ECO:0007669"/>
    <property type="project" value="TreeGrafter"/>
</dbReference>
<dbReference type="InterPro" id="IPR013149">
    <property type="entry name" value="ADH-like_C"/>
</dbReference>
<proteinExistence type="inferred from homology"/>
<dbReference type="InterPro" id="IPR011032">
    <property type="entry name" value="GroES-like_sf"/>
</dbReference>
<evidence type="ECO:0000256" key="6">
    <source>
        <dbReference type="RuleBase" id="RU361277"/>
    </source>
</evidence>
<dbReference type="Pfam" id="PF00107">
    <property type="entry name" value="ADH_zinc_N"/>
    <property type="match status" value="1"/>
</dbReference>
<keyword evidence="3 6" id="KW-0479">Metal-binding</keyword>
<evidence type="ECO:0000256" key="5">
    <source>
        <dbReference type="ARBA" id="ARBA00023002"/>
    </source>
</evidence>
<dbReference type="Pfam" id="PF08240">
    <property type="entry name" value="ADH_N"/>
    <property type="match status" value="1"/>
</dbReference>
<feature type="domain" description="Alcohol dehydrogenase-like C-terminal" evidence="7">
    <location>
        <begin position="179"/>
        <end position="302"/>
    </location>
</feature>
<dbReference type="GO" id="GO:0005737">
    <property type="term" value="C:cytoplasm"/>
    <property type="evidence" value="ECO:0007669"/>
    <property type="project" value="TreeGrafter"/>
</dbReference>
<protein>
    <recommendedName>
        <fullName evidence="11">Alcohol dehydrogenase</fullName>
    </recommendedName>
</protein>
<dbReference type="SUPFAM" id="SSF50129">
    <property type="entry name" value="GroES-like"/>
    <property type="match status" value="1"/>
</dbReference>
<dbReference type="SUPFAM" id="SSF51735">
    <property type="entry name" value="NAD(P)-binding Rossmann-fold domains"/>
    <property type="match status" value="1"/>
</dbReference>
<evidence type="ECO:0000259" key="8">
    <source>
        <dbReference type="Pfam" id="PF08240"/>
    </source>
</evidence>
<dbReference type="GO" id="GO:0008270">
    <property type="term" value="F:zinc ion binding"/>
    <property type="evidence" value="ECO:0007669"/>
    <property type="project" value="InterPro"/>
</dbReference>
<evidence type="ECO:0000256" key="3">
    <source>
        <dbReference type="ARBA" id="ARBA00022723"/>
    </source>
</evidence>
<dbReference type="InterPro" id="IPR002328">
    <property type="entry name" value="ADH_Zn_CS"/>
</dbReference>